<name>A0A948X3I8_9BACT</name>
<keyword evidence="10" id="KW-0675">Receptor</keyword>
<keyword evidence="4 7" id="KW-0812">Transmembrane</keyword>
<dbReference type="Gene3D" id="2.60.40.1120">
    <property type="entry name" value="Carboxypeptidase-like, regulatory domain"/>
    <property type="match status" value="1"/>
</dbReference>
<dbReference type="SUPFAM" id="SSF49464">
    <property type="entry name" value="Carboxypeptidase regulatory domain-like"/>
    <property type="match status" value="1"/>
</dbReference>
<evidence type="ECO:0000256" key="6">
    <source>
        <dbReference type="ARBA" id="ARBA00023237"/>
    </source>
</evidence>
<accession>A0A948X3I8</accession>
<dbReference type="InterPro" id="IPR036942">
    <property type="entry name" value="Beta-barrel_TonB_sf"/>
</dbReference>
<dbReference type="Pfam" id="PF07715">
    <property type="entry name" value="Plug"/>
    <property type="match status" value="1"/>
</dbReference>
<dbReference type="SUPFAM" id="SSF56935">
    <property type="entry name" value="Porins"/>
    <property type="match status" value="1"/>
</dbReference>
<dbReference type="Proteomes" id="UP000784286">
    <property type="component" value="Unassembled WGS sequence"/>
</dbReference>
<evidence type="ECO:0000256" key="3">
    <source>
        <dbReference type="ARBA" id="ARBA00022452"/>
    </source>
</evidence>
<keyword evidence="2 7" id="KW-0813">Transport</keyword>
<comment type="similarity">
    <text evidence="7">Belongs to the TonB-dependent receptor family.</text>
</comment>
<keyword evidence="8" id="KW-0732">Signal</keyword>
<evidence type="ECO:0000313" key="11">
    <source>
        <dbReference type="Proteomes" id="UP000784286"/>
    </source>
</evidence>
<feature type="chain" id="PRO_5037351564" evidence="8">
    <location>
        <begin position="32"/>
        <end position="1057"/>
    </location>
</feature>
<reference evidence="10" key="1">
    <citation type="journal article" date="2021" name="PeerJ">
        <title>Extensive microbial diversity within the chicken gut microbiome revealed by metagenomics and culture.</title>
        <authorList>
            <person name="Gilroy R."/>
            <person name="Ravi A."/>
            <person name="Getino M."/>
            <person name="Pursley I."/>
            <person name="Horton D.L."/>
            <person name="Alikhan N.F."/>
            <person name="Baker D."/>
            <person name="Gharbi K."/>
            <person name="Hall N."/>
            <person name="Watson M."/>
            <person name="Adriaenssens E.M."/>
            <person name="Foster-Nyarko E."/>
            <person name="Jarju S."/>
            <person name="Secka A."/>
            <person name="Antonio M."/>
            <person name="Oren A."/>
            <person name="Chaudhuri R.R."/>
            <person name="La Ragione R."/>
            <person name="Hildebrand F."/>
            <person name="Pallen M.J."/>
        </authorList>
    </citation>
    <scope>NUCLEOTIDE SEQUENCE</scope>
    <source>
        <strain evidence="10">8470</strain>
    </source>
</reference>
<sequence>MNEPKEKCRYKLRLCVLLLMLCSAVYSFGQATVSGKVLDGAGEPVIGASVKVKGTSLGAITDLDGMFQVTVNDLKKDVLVVSYLGYETQEIALRGRKTVSVTMSESSVALDEVAVVAYGVQKKETLTGAIASVSTDDLIQSPNASVANALAGKITGLSSVQTSGQPGAEDPKLFVRGIGSLTESGASPLVLVDGVERSFFQMDPNEIETLTVLKDASATAVFGVRGANGVILVTTRRGKEGKAKISVNSSVGVQMVTRTLEMADSYTYATMYNELQKNDGRTENFEFNDYALERFRLGDEPLIYPNINWREYMTNNAAIQTQHNLNISGGTDRARYFISLGYLYQDGLFKDFGQENLGYKYNRYNYRANLDLDLSKSTTLKIGIGGIVGDKLQPTNNSSLWKSINWSQPFASAGVIDGDVIVTPQRFQNIKMSNPIGEYYGRGYHQSISNTMNLDLHLVQNLDFLTKGLSVEVKGAYNTDYTYTKRREGKIESVEAYYQSELDGSGLSPADPGFNKNIVYLVTVPTSGEFSEKLNYAESVSRGRNWYFEASIRYARKFGDHNVSALLLYNQDKKYYPSQWAWLPTAYVGLVGRVTYDYKSRYLAEFNIGYNGSENFAPDKRFGTFPAFSLGWIVSEEKFMKNLHFLDFLKIRASVGLVGNDNMSNARYLYLPDSYKVDQLGSVDSSWKNYHWGYNFGLNNSTALKGAVESRLGNPDVTWETALKQNYGVDMNFLKNRLKVKVDVFRESRKDILISRQTIPGMTALTSDLLPVVNMGKVNNKGYEIEIGWSERVNENFDYYINANVSHSENEIVFQDEVEPNEPYMWRTGQPVGSIFGYVAEGFYSEDDFTADGELKEGLPRPTVPVYPGDAKYKDLNNDGSIDVEHDITKIGFSENPNYTFGLNFGASYKGFFFSMNWTGTAERSLLLADHFRKPFNNESRGLMQYQVDNRWTPETAATATQPRFSFNSSSHNSATSTLWVKDGSYLKLKNLTVGYNFTGYSGLKKIGISQLGLKFTAYNLLTFDKFGIMDPESNPDLYGDTYPVVKIFNFGVNLTF</sequence>
<dbReference type="InterPro" id="IPR023996">
    <property type="entry name" value="TonB-dep_OMP_SusC/RagA"/>
</dbReference>
<dbReference type="GO" id="GO:0009279">
    <property type="term" value="C:cell outer membrane"/>
    <property type="evidence" value="ECO:0007669"/>
    <property type="project" value="UniProtKB-SubCell"/>
</dbReference>
<evidence type="ECO:0000256" key="4">
    <source>
        <dbReference type="ARBA" id="ARBA00022692"/>
    </source>
</evidence>
<evidence type="ECO:0000256" key="2">
    <source>
        <dbReference type="ARBA" id="ARBA00022448"/>
    </source>
</evidence>
<dbReference type="Gene3D" id="2.170.130.10">
    <property type="entry name" value="TonB-dependent receptor, plug domain"/>
    <property type="match status" value="1"/>
</dbReference>
<keyword evidence="5 7" id="KW-0472">Membrane</keyword>
<comment type="subcellular location">
    <subcellularLocation>
        <location evidence="1 7">Cell outer membrane</location>
        <topology evidence="1 7">Multi-pass membrane protein</topology>
    </subcellularLocation>
</comment>
<keyword evidence="6 7" id="KW-0998">Cell outer membrane</keyword>
<dbReference type="PROSITE" id="PS52016">
    <property type="entry name" value="TONB_DEPENDENT_REC_3"/>
    <property type="match status" value="1"/>
</dbReference>
<evidence type="ECO:0000256" key="7">
    <source>
        <dbReference type="PROSITE-ProRule" id="PRU01360"/>
    </source>
</evidence>
<evidence type="ECO:0000256" key="5">
    <source>
        <dbReference type="ARBA" id="ARBA00023136"/>
    </source>
</evidence>
<feature type="domain" description="TonB-dependent receptor plug" evidence="9">
    <location>
        <begin position="123"/>
        <end position="230"/>
    </location>
</feature>
<dbReference type="InterPro" id="IPR012910">
    <property type="entry name" value="Plug_dom"/>
</dbReference>
<dbReference type="EMBL" id="JAHLFJ010000086">
    <property type="protein sequence ID" value="MBU3856859.1"/>
    <property type="molecule type" value="Genomic_DNA"/>
</dbReference>
<dbReference type="FunFam" id="2.60.40.1120:FF:000003">
    <property type="entry name" value="Outer membrane protein Omp121"/>
    <property type="match status" value="1"/>
</dbReference>
<gene>
    <name evidence="10" type="ORF">H9928_09980</name>
</gene>
<evidence type="ECO:0000313" key="10">
    <source>
        <dbReference type="EMBL" id="MBU3856859.1"/>
    </source>
</evidence>
<keyword evidence="3 7" id="KW-1134">Transmembrane beta strand</keyword>
<dbReference type="FunFam" id="2.170.130.10:FF:000003">
    <property type="entry name" value="SusC/RagA family TonB-linked outer membrane protein"/>
    <property type="match status" value="1"/>
</dbReference>
<organism evidence="10 11">
    <name type="scientific">Candidatus Phocaeicola excrementipullorum</name>
    <dbReference type="NCBI Taxonomy" id="2838731"/>
    <lineage>
        <taxon>Bacteria</taxon>
        <taxon>Pseudomonadati</taxon>
        <taxon>Bacteroidota</taxon>
        <taxon>Bacteroidia</taxon>
        <taxon>Bacteroidales</taxon>
        <taxon>Bacteroidaceae</taxon>
        <taxon>Phocaeicola</taxon>
    </lineage>
</organism>
<dbReference type="NCBIfam" id="TIGR04056">
    <property type="entry name" value="OMP_RagA_SusC"/>
    <property type="match status" value="1"/>
</dbReference>
<feature type="signal peptide" evidence="8">
    <location>
        <begin position="1"/>
        <end position="31"/>
    </location>
</feature>
<evidence type="ECO:0000256" key="8">
    <source>
        <dbReference type="SAM" id="SignalP"/>
    </source>
</evidence>
<dbReference type="Gene3D" id="2.40.170.20">
    <property type="entry name" value="TonB-dependent receptor, beta-barrel domain"/>
    <property type="match status" value="1"/>
</dbReference>
<proteinExistence type="inferred from homology"/>
<evidence type="ECO:0000256" key="1">
    <source>
        <dbReference type="ARBA" id="ARBA00004571"/>
    </source>
</evidence>
<reference evidence="10" key="2">
    <citation type="submission" date="2021-04" db="EMBL/GenBank/DDBJ databases">
        <authorList>
            <person name="Gilroy R."/>
        </authorList>
    </citation>
    <scope>NUCLEOTIDE SEQUENCE</scope>
    <source>
        <strain evidence="10">8470</strain>
    </source>
</reference>
<dbReference type="AlphaFoldDB" id="A0A948X3I8"/>
<protein>
    <submittedName>
        <fullName evidence="10">TonB-dependent receptor</fullName>
    </submittedName>
</protein>
<evidence type="ECO:0000259" key="9">
    <source>
        <dbReference type="Pfam" id="PF07715"/>
    </source>
</evidence>
<comment type="caution">
    <text evidence="10">The sequence shown here is derived from an EMBL/GenBank/DDBJ whole genome shotgun (WGS) entry which is preliminary data.</text>
</comment>
<dbReference type="Pfam" id="PF13715">
    <property type="entry name" value="CarbopepD_reg_2"/>
    <property type="match status" value="1"/>
</dbReference>
<dbReference type="InterPro" id="IPR037066">
    <property type="entry name" value="Plug_dom_sf"/>
</dbReference>
<dbReference type="InterPro" id="IPR023997">
    <property type="entry name" value="TonB-dep_OMP_SusC/RagA_CS"/>
</dbReference>
<dbReference type="InterPro" id="IPR039426">
    <property type="entry name" value="TonB-dep_rcpt-like"/>
</dbReference>
<dbReference type="InterPro" id="IPR008969">
    <property type="entry name" value="CarboxyPept-like_regulatory"/>
</dbReference>
<dbReference type="NCBIfam" id="TIGR04057">
    <property type="entry name" value="SusC_RagA_signa"/>
    <property type="match status" value="1"/>
</dbReference>